<name>A0A1U7M8H7_TISCR</name>
<dbReference type="AlphaFoldDB" id="A0A1U7M8H7"/>
<evidence type="ECO:0000256" key="1">
    <source>
        <dbReference type="SAM" id="Coils"/>
    </source>
</evidence>
<proteinExistence type="predicted"/>
<accession>A0A1U7M8H7</accession>
<reference evidence="2 3" key="1">
    <citation type="submission" date="2016-02" db="EMBL/GenBank/DDBJ databases">
        <title>Genome sequence of Tissierella creatinophila DSM 6911.</title>
        <authorList>
            <person name="Poehlein A."/>
            <person name="Daniel R."/>
        </authorList>
    </citation>
    <scope>NUCLEOTIDE SEQUENCE [LARGE SCALE GENOMIC DNA]</scope>
    <source>
        <strain evidence="2 3">DSM 6911</strain>
    </source>
</reference>
<keyword evidence="3" id="KW-1185">Reference proteome</keyword>
<protein>
    <submittedName>
        <fullName evidence="2">PglZ domain protein</fullName>
    </submittedName>
</protein>
<dbReference type="Proteomes" id="UP000186112">
    <property type="component" value="Unassembled WGS sequence"/>
</dbReference>
<sequence length="487" mass="57076">MLVEKIKSILGLTYKDYILVKDSDKILGEERIIDAIEAEGYSIIFYKDVEEFRYVFESQIKAGDLKRVLLVLNEDTYVAYDIIKWFSICNLNYGEIFPRLNRLILNQTRALDWDYISIVYENTYEDYSSEEMTHKFLEEVIYEKQHLVAYLKKLEKDLNKLLKEADDYRKWFQIAYINAKRNLIIGKLDLDKKDFVDFSKEFQAYIFKDFGSLSGKSTYKGPILVSKAMDFLLRRKKKTAFIVLDGMSISDWMVLERYLDYKAKTNFVFAMIPTVTSISRQSLLAGLLPQELEKPFSLVNEKKQYYSKVEEYMEESLINYYRGYDLDPSFKDFFITTVINEIDDMVHRQMYGMEGHISDITRMAQTGKLNKLIGKLLESGFEVYIGSDHGNKESFGIGRPRGMGIEVETKSQKMMIIKDYAETKELIEDYNLLEYPGYYLPKDYSYLLSRDDEALTLENARIMSHGGISIEEVIVPFIEIEGEDNYE</sequence>
<dbReference type="EMBL" id="LTDM01000006">
    <property type="protein sequence ID" value="OLS03519.1"/>
    <property type="molecule type" value="Genomic_DNA"/>
</dbReference>
<dbReference type="RefSeq" id="WP_075724814.1">
    <property type="nucleotide sequence ID" value="NZ_LTDM01000006.1"/>
</dbReference>
<feature type="coiled-coil region" evidence="1">
    <location>
        <begin position="144"/>
        <end position="171"/>
    </location>
</feature>
<gene>
    <name evidence="2" type="ORF">TICRE_05130</name>
</gene>
<keyword evidence="1" id="KW-0175">Coiled coil</keyword>
<organism evidence="2 3">
    <name type="scientific">Tissierella creatinophila DSM 6911</name>
    <dbReference type="NCBI Taxonomy" id="1123403"/>
    <lineage>
        <taxon>Bacteria</taxon>
        <taxon>Bacillati</taxon>
        <taxon>Bacillota</taxon>
        <taxon>Tissierellia</taxon>
        <taxon>Tissierellales</taxon>
        <taxon>Tissierellaceae</taxon>
        <taxon>Tissierella</taxon>
    </lineage>
</organism>
<dbReference type="OrthoDB" id="9769734at2"/>
<comment type="caution">
    <text evidence="2">The sequence shown here is derived from an EMBL/GenBank/DDBJ whole genome shotgun (WGS) entry which is preliminary data.</text>
</comment>
<dbReference type="SUPFAM" id="SSF53649">
    <property type="entry name" value="Alkaline phosphatase-like"/>
    <property type="match status" value="1"/>
</dbReference>
<dbReference type="Pfam" id="PF08665">
    <property type="entry name" value="PglZ"/>
    <property type="match status" value="1"/>
</dbReference>
<evidence type="ECO:0000313" key="3">
    <source>
        <dbReference type="Proteomes" id="UP000186112"/>
    </source>
</evidence>
<dbReference type="InterPro" id="IPR017850">
    <property type="entry name" value="Alkaline_phosphatase_core_sf"/>
</dbReference>
<evidence type="ECO:0000313" key="2">
    <source>
        <dbReference type="EMBL" id="OLS03519.1"/>
    </source>
</evidence>